<dbReference type="RefSeq" id="WP_190404874.1">
    <property type="nucleotide sequence ID" value="NZ_JACJQB010000075.1"/>
</dbReference>
<accession>A0ABR8A1F1</accession>
<evidence type="ECO:0000313" key="1">
    <source>
        <dbReference type="EMBL" id="MBD2190067.1"/>
    </source>
</evidence>
<gene>
    <name evidence="1" type="ORF">H6F41_18250</name>
</gene>
<protein>
    <submittedName>
        <fullName evidence="1">Uncharacterized protein</fullName>
    </submittedName>
</protein>
<keyword evidence="2" id="KW-1185">Reference proteome</keyword>
<organism evidence="1 2">
    <name type="scientific">Pseudanabaena mucicola FACHB-723</name>
    <dbReference type="NCBI Taxonomy" id="2692860"/>
    <lineage>
        <taxon>Bacteria</taxon>
        <taxon>Bacillati</taxon>
        <taxon>Cyanobacteriota</taxon>
        <taxon>Cyanophyceae</taxon>
        <taxon>Pseudanabaenales</taxon>
        <taxon>Pseudanabaenaceae</taxon>
        <taxon>Pseudanabaena</taxon>
    </lineage>
</organism>
<dbReference type="Proteomes" id="UP000642094">
    <property type="component" value="Unassembled WGS sequence"/>
</dbReference>
<name>A0ABR8A1F1_9CYAN</name>
<evidence type="ECO:0000313" key="2">
    <source>
        <dbReference type="Proteomes" id="UP000642094"/>
    </source>
</evidence>
<dbReference type="EMBL" id="JACJQB010000075">
    <property type="protein sequence ID" value="MBD2190067.1"/>
    <property type="molecule type" value="Genomic_DNA"/>
</dbReference>
<proteinExistence type="predicted"/>
<sequence length="70" mass="8117">MIIREKSIILEAITKYVDALNLTEQLWLLEHIAHQIRIRNELAAMAQDPQIQVELSQIQQEFAVTDFDGL</sequence>
<reference evidence="1 2" key="1">
    <citation type="journal article" date="2020" name="ISME J.">
        <title>Comparative genomics reveals insights into cyanobacterial evolution and habitat adaptation.</title>
        <authorList>
            <person name="Chen M.Y."/>
            <person name="Teng W.K."/>
            <person name="Zhao L."/>
            <person name="Hu C.X."/>
            <person name="Zhou Y.K."/>
            <person name="Han B.P."/>
            <person name="Song L.R."/>
            <person name="Shu W.S."/>
        </authorList>
    </citation>
    <scope>NUCLEOTIDE SEQUENCE [LARGE SCALE GENOMIC DNA]</scope>
    <source>
        <strain evidence="1 2">FACHB-723</strain>
    </source>
</reference>
<comment type="caution">
    <text evidence="1">The sequence shown here is derived from an EMBL/GenBank/DDBJ whole genome shotgun (WGS) entry which is preliminary data.</text>
</comment>